<proteinExistence type="predicted"/>
<keyword evidence="2" id="KW-1185">Reference proteome</keyword>
<sequence length="273" mass="32138">MCQIILKDKSEIAYVRNRFPWYQLNSQITDNQTGKIITIIPDKHKGSTQALGMLLLELWIVQSKKETIMEIIKQYYYYEDQQEINHILEVLYERLLTKEPLGQASSEVREELLQLLISELDTPAPFDFDACIAHHDKHFQLLMISEVGYAIDECKQEEQYQHFIQSLREYIKNQPDKTRILHIVQGEPFTFYNEKGHRYTAEELQFHIQKEPIYIVGLDEDELNITPIITLLPTYIYIYGQDPNDAKTTAVQTIFQERVAFKSLQSFPFTPIN</sequence>
<dbReference type="Pfam" id="PF08812">
    <property type="entry name" value="YtxC"/>
    <property type="match status" value="1"/>
</dbReference>
<organism evidence="1 2">
    <name type="scientific">Paraliobacillus ryukyuensis</name>
    <dbReference type="NCBI Taxonomy" id="200904"/>
    <lineage>
        <taxon>Bacteria</taxon>
        <taxon>Bacillati</taxon>
        <taxon>Bacillota</taxon>
        <taxon>Bacilli</taxon>
        <taxon>Bacillales</taxon>
        <taxon>Bacillaceae</taxon>
        <taxon>Paraliobacillus</taxon>
    </lineage>
</organism>
<dbReference type="RefSeq" id="WP_170126182.1">
    <property type="nucleotide sequence ID" value="NZ_BAABQN010000003.1"/>
</dbReference>
<dbReference type="EMBL" id="QNRI01000004">
    <property type="protein sequence ID" value="RBO99420.1"/>
    <property type="molecule type" value="Genomic_DNA"/>
</dbReference>
<reference evidence="1 2" key="1">
    <citation type="submission" date="2018-06" db="EMBL/GenBank/DDBJ databases">
        <title>Genomic Encyclopedia of Type Strains, Phase IV (KMG-IV): sequencing the most valuable type-strain genomes for metagenomic binning, comparative biology and taxonomic classification.</title>
        <authorList>
            <person name="Goeker M."/>
        </authorList>
    </citation>
    <scope>NUCLEOTIDE SEQUENCE [LARGE SCALE GENOMIC DNA]</scope>
    <source>
        <strain evidence="1 2">DSM 15140</strain>
    </source>
</reference>
<accession>A0A366EAG9</accession>
<gene>
    <name evidence="1" type="ORF">DES48_10489</name>
</gene>
<dbReference type="AlphaFoldDB" id="A0A366EAG9"/>
<comment type="caution">
    <text evidence="1">The sequence shown here is derived from an EMBL/GenBank/DDBJ whole genome shotgun (WGS) entry which is preliminary data.</text>
</comment>
<evidence type="ECO:0000313" key="2">
    <source>
        <dbReference type="Proteomes" id="UP000252254"/>
    </source>
</evidence>
<evidence type="ECO:0000313" key="1">
    <source>
        <dbReference type="EMBL" id="RBO99420.1"/>
    </source>
</evidence>
<dbReference type="STRING" id="200904.GCA_900168775_02280"/>
<protein>
    <submittedName>
        <fullName evidence="1">Putative sporulation protein YtxC</fullName>
    </submittedName>
</protein>
<name>A0A366EAG9_9BACI</name>
<dbReference type="Proteomes" id="UP000252254">
    <property type="component" value="Unassembled WGS sequence"/>
</dbReference>
<dbReference type="InterPro" id="IPR014199">
    <property type="entry name" value="Spore_YtxC"/>
</dbReference>